<dbReference type="EMBL" id="JANIGO010000002">
    <property type="protein sequence ID" value="MCQ8896406.1"/>
    <property type="molecule type" value="Genomic_DNA"/>
</dbReference>
<evidence type="ECO:0000256" key="1">
    <source>
        <dbReference type="SAM" id="Phobius"/>
    </source>
</evidence>
<keyword evidence="1" id="KW-0812">Transmembrane</keyword>
<feature type="transmembrane region" description="Helical" evidence="1">
    <location>
        <begin position="119"/>
        <end position="138"/>
    </location>
</feature>
<reference evidence="2 3" key="1">
    <citation type="submission" date="2022-07" db="EMBL/GenBank/DDBJ databases">
        <authorList>
            <person name="Xamxidin M."/>
            <person name="Wu M."/>
        </authorList>
    </citation>
    <scope>NUCLEOTIDE SEQUENCE [LARGE SCALE GENOMIC DNA]</scope>
    <source>
        <strain evidence="2 3">NBRC 111650</strain>
    </source>
</reference>
<accession>A0ABT1WH96</accession>
<evidence type="ECO:0000313" key="3">
    <source>
        <dbReference type="Proteomes" id="UP001204142"/>
    </source>
</evidence>
<comment type="caution">
    <text evidence="2">The sequence shown here is derived from an EMBL/GenBank/DDBJ whole genome shotgun (WGS) entry which is preliminary data.</text>
</comment>
<name>A0ABT1WH96_9BURK</name>
<feature type="transmembrane region" description="Helical" evidence="1">
    <location>
        <begin position="6"/>
        <end position="32"/>
    </location>
</feature>
<keyword evidence="1" id="KW-1133">Transmembrane helix</keyword>
<proteinExistence type="predicted"/>
<protein>
    <submittedName>
        <fullName evidence="2">Uncharacterized protein</fullName>
    </submittedName>
</protein>
<organism evidence="2 3">
    <name type="scientific">Limnobacter humi</name>
    <dbReference type="NCBI Taxonomy" id="1778671"/>
    <lineage>
        <taxon>Bacteria</taxon>
        <taxon>Pseudomonadati</taxon>
        <taxon>Pseudomonadota</taxon>
        <taxon>Betaproteobacteria</taxon>
        <taxon>Burkholderiales</taxon>
        <taxon>Burkholderiaceae</taxon>
        <taxon>Limnobacter</taxon>
    </lineage>
</organism>
<evidence type="ECO:0000313" key="2">
    <source>
        <dbReference type="EMBL" id="MCQ8896406.1"/>
    </source>
</evidence>
<gene>
    <name evidence="2" type="ORF">NQT62_08180</name>
</gene>
<sequence length="144" mass="15861">MNAEHASQILVLSAGLAITFSCLLGFAMLGILQRLHDKPGSVKVNLRQIGAAHLDWIMLALMLGLITLYIQVFKLPQVPHWVVWAFVFGAWVNPLSYLFRAFGVNAFVFAGPPLQRLSAALGGISTALVVSAWVGLFWQTWITR</sequence>
<feature type="transmembrane region" description="Helical" evidence="1">
    <location>
        <begin position="53"/>
        <end position="72"/>
    </location>
</feature>
<feature type="transmembrane region" description="Helical" evidence="1">
    <location>
        <begin position="78"/>
        <end position="99"/>
    </location>
</feature>
<dbReference type="RefSeq" id="WP_256764176.1">
    <property type="nucleotide sequence ID" value="NZ_JANIGO010000002.1"/>
</dbReference>
<dbReference type="Proteomes" id="UP001204142">
    <property type="component" value="Unassembled WGS sequence"/>
</dbReference>
<keyword evidence="1" id="KW-0472">Membrane</keyword>
<keyword evidence="3" id="KW-1185">Reference proteome</keyword>